<protein>
    <submittedName>
        <fullName evidence="2">Uncharacterized protein</fullName>
    </submittedName>
</protein>
<keyword evidence="1" id="KW-0472">Membrane</keyword>
<feature type="transmembrane region" description="Helical" evidence="1">
    <location>
        <begin position="32"/>
        <end position="55"/>
    </location>
</feature>
<dbReference type="EMBL" id="JAPWDQ010000003">
    <property type="protein sequence ID" value="KAJ5491729.1"/>
    <property type="molecule type" value="Genomic_DNA"/>
</dbReference>
<evidence type="ECO:0000313" key="3">
    <source>
        <dbReference type="Proteomes" id="UP001148312"/>
    </source>
</evidence>
<sequence length="145" mass="16165">MDDSNVLTILASISGWTFGVLVVIVRYTWSLLYSLLYVIAWPVLSVGRGLLSVALFPLRVLLKFEAFLTFVLGAAIVGATVGLCLYLAGDFLSRVLLLHSPELEEPLMSRSMKLEDSSTSFDWESKMYMSSTILEEEETSQDSRD</sequence>
<reference evidence="2" key="2">
    <citation type="journal article" date="2023" name="IMA Fungus">
        <title>Comparative genomic study of the Penicillium genus elucidates a diverse pangenome and 15 lateral gene transfer events.</title>
        <authorList>
            <person name="Petersen C."/>
            <person name="Sorensen T."/>
            <person name="Nielsen M.R."/>
            <person name="Sondergaard T.E."/>
            <person name="Sorensen J.L."/>
            <person name="Fitzpatrick D.A."/>
            <person name="Frisvad J.C."/>
            <person name="Nielsen K.L."/>
        </authorList>
    </citation>
    <scope>NUCLEOTIDE SEQUENCE</scope>
    <source>
        <strain evidence="2">IBT 30728</strain>
    </source>
</reference>
<name>A0A9X0BZP4_9EURO</name>
<evidence type="ECO:0000256" key="1">
    <source>
        <dbReference type="SAM" id="Phobius"/>
    </source>
</evidence>
<gene>
    <name evidence="2" type="ORF">N7539_003296</name>
</gene>
<proteinExistence type="predicted"/>
<keyword evidence="1" id="KW-0812">Transmembrane</keyword>
<organism evidence="2 3">
    <name type="scientific">Penicillium diatomitis</name>
    <dbReference type="NCBI Taxonomy" id="2819901"/>
    <lineage>
        <taxon>Eukaryota</taxon>
        <taxon>Fungi</taxon>
        <taxon>Dikarya</taxon>
        <taxon>Ascomycota</taxon>
        <taxon>Pezizomycotina</taxon>
        <taxon>Eurotiomycetes</taxon>
        <taxon>Eurotiomycetidae</taxon>
        <taxon>Eurotiales</taxon>
        <taxon>Aspergillaceae</taxon>
        <taxon>Penicillium</taxon>
    </lineage>
</organism>
<dbReference type="AlphaFoldDB" id="A0A9X0BZP4"/>
<feature type="transmembrane region" description="Helical" evidence="1">
    <location>
        <begin position="67"/>
        <end position="88"/>
    </location>
</feature>
<dbReference type="GeneID" id="81623147"/>
<feature type="transmembrane region" description="Helical" evidence="1">
    <location>
        <begin position="6"/>
        <end position="25"/>
    </location>
</feature>
<comment type="caution">
    <text evidence="2">The sequence shown here is derived from an EMBL/GenBank/DDBJ whole genome shotgun (WGS) entry which is preliminary data.</text>
</comment>
<reference evidence="2" key="1">
    <citation type="submission" date="2022-12" db="EMBL/GenBank/DDBJ databases">
        <authorList>
            <person name="Petersen C."/>
        </authorList>
    </citation>
    <scope>NUCLEOTIDE SEQUENCE</scope>
    <source>
        <strain evidence="2">IBT 30728</strain>
    </source>
</reference>
<keyword evidence="3" id="KW-1185">Reference proteome</keyword>
<keyword evidence="1" id="KW-1133">Transmembrane helix</keyword>
<dbReference type="RefSeq" id="XP_056792857.1">
    <property type="nucleotide sequence ID" value="XM_056932898.1"/>
</dbReference>
<dbReference type="Proteomes" id="UP001148312">
    <property type="component" value="Unassembled WGS sequence"/>
</dbReference>
<accession>A0A9X0BZP4</accession>
<evidence type="ECO:0000313" key="2">
    <source>
        <dbReference type="EMBL" id="KAJ5491729.1"/>
    </source>
</evidence>